<dbReference type="Gene3D" id="3.10.390.10">
    <property type="entry name" value="SAND domain-like"/>
    <property type="match status" value="1"/>
</dbReference>
<dbReference type="GO" id="GO:0046872">
    <property type="term" value="F:metal ion binding"/>
    <property type="evidence" value="ECO:0007669"/>
    <property type="project" value="UniProtKB-KW"/>
</dbReference>
<keyword evidence="2" id="KW-0804">Transcription</keyword>
<dbReference type="Pfam" id="PF01342">
    <property type="entry name" value="SAND"/>
    <property type="match status" value="1"/>
</dbReference>
<evidence type="ECO:0000259" key="5">
    <source>
        <dbReference type="PROSITE" id="PS50864"/>
    </source>
</evidence>
<evidence type="ECO:0000313" key="6">
    <source>
        <dbReference type="EMBL" id="KAK7506431.1"/>
    </source>
</evidence>
<dbReference type="EMBL" id="JACVVK020000007">
    <property type="protein sequence ID" value="KAK7506431.1"/>
    <property type="molecule type" value="Genomic_DNA"/>
</dbReference>
<feature type="compositionally biased region" description="Low complexity" evidence="4">
    <location>
        <begin position="7"/>
        <end position="24"/>
    </location>
</feature>
<dbReference type="PANTHER" id="PTHR10417">
    <property type="entry name" value="GLUCOCORTICOID MODULATORY ELEMENT-BINDING PROTEIN"/>
    <property type="match status" value="1"/>
</dbReference>
<dbReference type="SUPFAM" id="SSF63763">
    <property type="entry name" value="SAND domain-like"/>
    <property type="match status" value="1"/>
</dbReference>
<proteinExistence type="predicted"/>
<dbReference type="InterPro" id="IPR000770">
    <property type="entry name" value="SAND_dom"/>
</dbReference>
<evidence type="ECO:0000256" key="1">
    <source>
        <dbReference type="ARBA" id="ARBA00023015"/>
    </source>
</evidence>
<feature type="domain" description="SAND" evidence="5">
    <location>
        <begin position="94"/>
        <end position="181"/>
    </location>
</feature>
<evidence type="ECO:0000256" key="4">
    <source>
        <dbReference type="SAM" id="MobiDB-lite"/>
    </source>
</evidence>
<dbReference type="PROSITE" id="PS50864">
    <property type="entry name" value="SAND"/>
    <property type="match status" value="1"/>
</dbReference>
<dbReference type="AlphaFoldDB" id="A0ABD0M506"/>
<feature type="region of interest" description="Disordered" evidence="4">
    <location>
        <begin position="72"/>
        <end position="93"/>
    </location>
</feature>
<accession>A0ABD0M506</accession>
<comment type="caution">
    <text evidence="6">The sequence shown here is derived from an EMBL/GenBank/DDBJ whole genome shotgun (WGS) entry which is preliminary data.</text>
</comment>
<evidence type="ECO:0000256" key="2">
    <source>
        <dbReference type="ARBA" id="ARBA00023163"/>
    </source>
</evidence>
<sequence>MRNVEDAVAVGANTTTSTTSSTTISTITTTATPAAAVAATAGVGLLPLMTPGEADPRALVLPAPLGSGSKPAPNAGNVAVNNNSNSSANPTNMEQAEEFVKPIFKDGEIILEVECGQNKAAMYLSKLCQGSKGPCISFQGSWLTPNEFQFVSGRETAKDWKRSIRHHGKSLKLLLAKGILSVHPTMCDCEGCRIGAVLVSPPSL</sequence>
<evidence type="ECO:0000313" key="7">
    <source>
        <dbReference type="Proteomes" id="UP001519460"/>
    </source>
</evidence>
<dbReference type="SMART" id="SM00258">
    <property type="entry name" value="SAND"/>
    <property type="match status" value="1"/>
</dbReference>
<feature type="region of interest" description="Disordered" evidence="4">
    <location>
        <begin position="1"/>
        <end position="24"/>
    </location>
</feature>
<keyword evidence="7" id="KW-1185">Reference proteome</keyword>
<feature type="compositionally biased region" description="Low complexity" evidence="4">
    <location>
        <begin position="72"/>
        <end position="90"/>
    </location>
</feature>
<dbReference type="GO" id="GO:0003677">
    <property type="term" value="F:DNA binding"/>
    <property type="evidence" value="ECO:0007669"/>
    <property type="project" value="UniProtKB-KW"/>
</dbReference>
<protein>
    <recommendedName>
        <fullName evidence="5">SAND domain-containing protein</fullName>
    </recommendedName>
</protein>
<name>A0ABD0M506_9CAEN</name>
<dbReference type="InterPro" id="IPR010919">
    <property type="entry name" value="SAND-like_dom_sf"/>
</dbReference>
<gene>
    <name evidence="6" type="ORF">BaRGS_00002543</name>
</gene>
<keyword evidence="3" id="KW-0539">Nucleus</keyword>
<evidence type="ECO:0000256" key="3">
    <source>
        <dbReference type="ARBA" id="ARBA00023242"/>
    </source>
</evidence>
<dbReference type="Proteomes" id="UP001519460">
    <property type="component" value="Unassembled WGS sequence"/>
</dbReference>
<keyword evidence="1" id="KW-0805">Transcription regulation</keyword>
<dbReference type="PANTHER" id="PTHR10417:SF15">
    <property type="entry name" value="STERILE ALPHA MOTIF DOMAIN-CONTAINING 11"/>
    <property type="match status" value="1"/>
</dbReference>
<organism evidence="6 7">
    <name type="scientific">Batillaria attramentaria</name>
    <dbReference type="NCBI Taxonomy" id="370345"/>
    <lineage>
        <taxon>Eukaryota</taxon>
        <taxon>Metazoa</taxon>
        <taxon>Spiralia</taxon>
        <taxon>Lophotrochozoa</taxon>
        <taxon>Mollusca</taxon>
        <taxon>Gastropoda</taxon>
        <taxon>Caenogastropoda</taxon>
        <taxon>Sorbeoconcha</taxon>
        <taxon>Cerithioidea</taxon>
        <taxon>Batillariidae</taxon>
        <taxon>Batillaria</taxon>
    </lineage>
</organism>
<reference evidence="6 7" key="1">
    <citation type="journal article" date="2023" name="Sci. Data">
        <title>Genome assembly of the Korean intertidal mud-creeper Batillaria attramentaria.</title>
        <authorList>
            <person name="Patra A.K."/>
            <person name="Ho P.T."/>
            <person name="Jun S."/>
            <person name="Lee S.J."/>
            <person name="Kim Y."/>
            <person name="Won Y.J."/>
        </authorList>
    </citation>
    <scope>NUCLEOTIDE SEQUENCE [LARGE SCALE GENOMIC DNA]</scope>
    <source>
        <strain evidence="6">Wonlab-2016</strain>
    </source>
</reference>